<sequence>MYTCVMCGLSQKRWTAPGYANDPERTRTPVGFSAERGIVRWDCGFEPIDEFGGVTCLLGG</sequence>
<evidence type="ECO:0000313" key="1">
    <source>
        <dbReference type="EMBL" id="MCP1676495.1"/>
    </source>
</evidence>
<protein>
    <submittedName>
        <fullName evidence="1">Uncharacterized protein</fullName>
    </submittedName>
</protein>
<organism evidence="1 2">
    <name type="scientific">Natronocella acetinitrilica</name>
    <dbReference type="NCBI Taxonomy" id="414046"/>
    <lineage>
        <taxon>Bacteria</taxon>
        <taxon>Pseudomonadati</taxon>
        <taxon>Pseudomonadota</taxon>
        <taxon>Gammaproteobacteria</taxon>
        <taxon>Chromatiales</taxon>
        <taxon>Ectothiorhodospiraceae</taxon>
        <taxon>Natronocella</taxon>
    </lineage>
</organism>
<dbReference type="EMBL" id="JALJXV010000009">
    <property type="protein sequence ID" value="MCP1676495.1"/>
    <property type="molecule type" value="Genomic_DNA"/>
</dbReference>
<keyword evidence="2" id="KW-1185">Reference proteome</keyword>
<accession>A0AAE3G5W9</accession>
<dbReference type="Proteomes" id="UP001205843">
    <property type="component" value="Unassembled WGS sequence"/>
</dbReference>
<evidence type="ECO:0000313" key="2">
    <source>
        <dbReference type="Proteomes" id="UP001205843"/>
    </source>
</evidence>
<comment type="caution">
    <text evidence="1">The sequence shown here is derived from an EMBL/GenBank/DDBJ whole genome shotgun (WGS) entry which is preliminary data.</text>
</comment>
<proteinExistence type="predicted"/>
<name>A0AAE3G5W9_9GAMM</name>
<gene>
    <name evidence="1" type="ORF">J2T57_003656</name>
</gene>
<reference evidence="1" key="1">
    <citation type="submission" date="2022-03" db="EMBL/GenBank/DDBJ databases">
        <title>Genomic Encyclopedia of Type Strains, Phase III (KMG-III): the genomes of soil and plant-associated and newly described type strains.</title>
        <authorList>
            <person name="Whitman W."/>
        </authorList>
    </citation>
    <scope>NUCLEOTIDE SEQUENCE</scope>
    <source>
        <strain evidence="1">ANL 6-2</strain>
    </source>
</reference>
<dbReference type="AlphaFoldDB" id="A0AAE3G5W9"/>